<evidence type="ECO:0000256" key="1">
    <source>
        <dbReference type="SAM" id="MobiDB-lite"/>
    </source>
</evidence>
<protein>
    <submittedName>
        <fullName evidence="3">Uncharacterized protein</fullName>
    </submittedName>
</protein>
<feature type="compositionally biased region" description="Basic and acidic residues" evidence="1">
    <location>
        <begin position="122"/>
        <end position="132"/>
    </location>
</feature>
<dbReference type="EMBL" id="WRPM01000027">
    <property type="protein sequence ID" value="MVT25524.1"/>
    <property type="molecule type" value="Genomic_DNA"/>
</dbReference>
<dbReference type="NCBIfam" id="NF041681">
    <property type="entry name" value="HGxxPAAW"/>
    <property type="match status" value="1"/>
</dbReference>
<comment type="caution">
    <text evidence="3">The sequence shown here is derived from an EMBL/GenBank/DDBJ whole genome shotgun (WGS) entry which is preliminary data.</text>
</comment>
<sequence length="132" mass="13817">MATSQSQTAVRDVEQQPASADEFIHYDHIGHGSTPAAWALSLTIVAGAVIAGVGFIGLYWSDAWWTAIWVGAALVPVALILGIVLKKAGYGVEMDSNAVLKRGADPRSESGPATPDNTSGGPEKREPESSRS</sequence>
<proteinExistence type="predicted"/>
<name>A0A7K1UGJ5_9MICC</name>
<reference evidence="3 4" key="1">
    <citation type="submission" date="2019-12" db="EMBL/GenBank/DDBJ databases">
        <title>Nesterenkonia muleiensis sp. nov., a novel actinobacterium isolated from sap of Populus euphratica.</title>
        <authorList>
            <person name="Wang R."/>
        </authorList>
    </citation>
    <scope>NUCLEOTIDE SEQUENCE [LARGE SCALE GENOMIC DNA]</scope>
    <source>
        <strain evidence="3 4">F10</strain>
    </source>
</reference>
<gene>
    <name evidence="3" type="ORF">GNZ21_03960</name>
</gene>
<evidence type="ECO:0000313" key="3">
    <source>
        <dbReference type="EMBL" id="MVT25524.1"/>
    </source>
</evidence>
<dbReference type="Proteomes" id="UP000460157">
    <property type="component" value="Unassembled WGS sequence"/>
</dbReference>
<feature type="region of interest" description="Disordered" evidence="1">
    <location>
        <begin position="101"/>
        <end position="132"/>
    </location>
</feature>
<evidence type="ECO:0000256" key="2">
    <source>
        <dbReference type="SAM" id="Phobius"/>
    </source>
</evidence>
<accession>A0A7K1UGJ5</accession>
<keyword evidence="2" id="KW-0472">Membrane</keyword>
<keyword evidence="2" id="KW-0812">Transmembrane</keyword>
<feature type="transmembrane region" description="Helical" evidence="2">
    <location>
        <begin position="66"/>
        <end position="85"/>
    </location>
</feature>
<keyword evidence="4" id="KW-1185">Reference proteome</keyword>
<dbReference type="RefSeq" id="WP_157321547.1">
    <property type="nucleotide sequence ID" value="NZ_BMFX01000015.1"/>
</dbReference>
<keyword evidence="2" id="KW-1133">Transmembrane helix</keyword>
<organism evidence="3 4">
    <name type="scientific">Nesterenkonia alkaliphila</name>
    <dbReference type="NCBI Taxonomy" id="1463631"/>
    <lineage>
        <taxon>Bacteria</taxon>
        <taxon>Bacillati</taxon>
        <taxon>Actinomycetota</taxon>
        <taxon>Actinomycetes</taxon>
        <taxon>Micrococcales</taxon>
        <taxon>Micrococcaceae</taxon>
        <taxon>Nesterenkonia</taxon>
    </lineage>
</organism>
<dbReference type="OrthoDB" id="3872677at2"/>
<feature type="transmembrane region" description="Helical" evidence="2">
    <location>
        <begin position="36"/>
        <end position="60"/>
    </location>
</feature>
<evidence type="ECO:0000313" key="4">
    <source>
        <dbReference type="Proteomes" id="UP000460157"/>
    </source>
</evidence>
<dbReference type="AlphaFoldDB" id="A0A7K1UGJ5"/>